<keyword evidence="1" id="KW-0812">Transmembrane</keyword>
<accession>A0A7S9HE48</accession>
<proteinExistence type="predicted"/>
<keyword evidence="1" id="KW-1133">Transmembrane helix</keyword>
<dbReference type="AlphaFoldDB" id="A0A7S9HE48"/>
<evidence type="ECO:0000313" key="3">
    <source>
        <dbReference type="Proteomes" id="UP000595095"/>
    </source>
</evidence>
<reference evidence="2 3" key="1">
    <citation type="submission" date="2020-11" db="EMBL/GenBank/DDBJ databases">
        <title>Complete genome sequence for Salinimonas sp. strain G2-b.</title>
        <authorList>
            <person name="Park S.-J."/>
        </authorList>
    </citation>
    <scope>NUCLEOTIDE SEQUENCE [LARGE SCALE GENOMIC DNA]</scope>
    <source>
        <strain evidence="2 3">G2-b</strain>
    </source>
</reference>
<name>A0A7S9HE48_9ALTE</name>
<evidence type="ECO:0000313" key="2">
    <source>
        <dbReference type="EMBL" id="QPG06936.1"/>
    </source>
</evidence>
<protein>
    <submittedName>
        <fullName evidence="2">Uncharacterized protein</fullName>
    </submittedName>
</protein>
<dbReference type="Proteomes" id="UP000595095">
    <property type="component" value="Chromosome"/>
</dbReference>
<organism evidence="2 3">
    <name type="scientific">Salinimonas marina</name>
    <dbReference type="NCBI Taxonomy" id="2785918"/>
    <lineage>
        <taxon>Bacteria</taxon>
        <taxon>Pseudomonadati</taxon>
        <taxon>Pseudomonadota</taxon>
        <taxon>Gammaproteobacteria</taxon>
        <taxon>Alteromonadales</taxon>
        <taxon>Alteromonadaceae</taxon>
        <taxon>Alteromonas/Salinimonas group</taxon>
        <taxon>Salinimonas</taxon>
    </lineage>
</organism>
<dbReference type="EMBL" id="CP064795">
    <property type="protein sequence ID" value="QPG06936.1"/>
    <property type="molecule type" value="Genomic_DNA"/>
</dbReference>
<dbReference type="KEGG" id="smaa:IT774_07485"/>
<keyword evidence="1" id="KW-0472">Membrane</keyword>
<keyword evidence="3" id="KW-1185">Reference proteome</keyword>
<dbReference type="RefSeq" id="WP_195812008.1">
    <property type="nucleotide sequence ID" value="NZ_CP064795.1"/>
</dbReference>
<evidence type="ECO:0000256" key="1">
    <source>
        <dbReference type="SAM" id="Phobius"/>
    </source>
</evidence>
<sequence length="98" mass="11096">MNKYQKAIYRRSLSVDRDTMIKVISAQQAKKLSQKAGISYQVAFRHLESTLQGWHLDDLRVTYRSAMLDALHKKDNLHGVIAGIVGALIGITFYLTFA</sequence>
<gene>
    <name evidence="2" type="ORF">IT774_07485</name>
</gene>
<feature type="transmembrane region" description="Helical" evidence="1">
    <location>
        <begin position="77"/>
        <end position="97"/>
    </location>
</feature>